<organism evidence="1 2">
    <name type="scientific">Caldivirga maquilingensis (strain ATCC 700844 / DSM 13496 / JCM 10307 / IC-167)</name>
    <dbReference type="NCBI Taxonomy" id="397948"/>
    <lineage>
        <taxon>Archaea</taxon>
        <taxon>Thermoproteota</taxon>
        <taxon>Thermoprotei</taxon>
        <taxon>Thermoproteales</taxon>
        <taxon>Thermoproteaceae</taxon>
        <taxon>Caldivirga</taxon>
    </lineage>
</organism>
<dbReference type="Proteomes" id="UP000001137">
    <property type="component" value="Chromosome"/>
</dbReference>
<proteinExistence type="predicted"/>
<gene>
    <name evidence="1" type="ordered locus">Cmaq_1299</name>
</gene>
<name>A8M8Q7_CALMQ</name>
<accession>A8M8Q7</accession>
<sequence length="89" mass="10179">MFDVNILCIVCMLSFTYIEKFINTWKTRVTMQALKATCKVCGTEFDLPEDIMDGELTSCPTCGTKYIVKISKDKLELEEFKGDVEDYGE</sequence>
<dbReference type="Gene3D" id="2.20.28.160">
    <property type="match status" value="1"/>
</dbReference>
<dbReference type="PANTHER" id="PTHR40393:SF1">
    <property type="entry name" value="LYSINE BIOSYNTHESIS PROTEIN-RELATED"/>
    <property type="match status" value="1"/>
</dbReference>
<dbReference type="EMBL" id="CP000852">
    <property type="protein sequence ID" value="ABW02126.1"/>
    <property type="molecule type" value="Genomic_DNA"/>
</dbReference>
<dbReference type="Pfam" id="PF21344">
    <property type="entry name" value="Zn_ribbon_LysW"/>
    <property type="match status" value="1"/>
</dbReference>
<reference evidence="1 2" key="1">
    <citation type="submission" date="2007-10" db="EMBL/GenBank/DDBJ databases">
        <title>Complete sequence of Caldivirga maquilingensis IC-167.</title>
        <authorList>
            <consortium name="US DOE Joint Genome Institute"/>
            <person name="Copeland A."/>
            <person name="Lucas S."/>
            <person name="Lapidus A."/>
            <person name="Barry K."/>
            <person name="Glavina del Rio T."/>
            <person name="Dalin E."/>
            <person name="Tice H."/>
            <person name="Pitluck S."/>
            <person name="Saunders E."/>
            <person name="Brettin T."/>
            <person name="Bruce D."/>
            <person name="Detter J.C."/>
            <person name="Han C."/>
            <person name="Schmutz J."/>
            <person name="Larimer F."/>
            <person name="Land M."/>
            <person name="Hauser L."/>
            <person name="Kyrpides N."/>
            <person name="Ivanova N."/>
            <person name="Biddle J.F."/>
            <person name="Zhang Z."/>
            <person name="Fitz-Gibbon S.T."/>
            <person name="Lowe T.M."/>
            <person name="Saltikov C."/>
            <person name="House C.H."/>
            <person name="Richardson P."/>
        </authorList>
    </citation>
    <scope>NUCLEOTIDE SEQUENCE [LARGE SCALE GENOMIC DNA]</scope>
    <source>
        <strain evidence="2">ATCC 700844 / DSM 13496 / JCM 10307 / IC-167</strain>
    </source>
</reference>
<dbReference type="STRING" id="397948.Cmaq_1299"/>
<dbReference type="AlphaFoldDB" id="A8M8Q7"/>
<dbReference type="eggNOG" id="arCOG01588">
    <property type="taxonomic scope" value="Archaea"/>
</dbReference>
<dbReference type="HOGENOM" id="CLU_2447506_0_0_2"/>
<dbReference type="InterPro" id="IPR005906">
    <property type="entry name" value="LysW"/>
</dbReference>
<evidence type="ECO:0000313" key="2">
    <source>
        <dbReference type="Proteomes" id="UP000001137"/>
    </source>
</evidence>
<dbReference type="PANTHER" id="PTHR40393">
    <property type="entry name" value="LYSINE BIOSYNTHESIS PROTEIN-RELATED-RELATED"/>
    <property type="match status" value="1"/>
</dbReference>
<dbReference type="KEGG" id="cma:Cmaq_1299"/>
<dbReference type="CDD" id="cd13946">
    <property type="entry name" value="LysW"/>
    <property type="match status" value="1"/>
</dbReference>
<protein>
    <recommendedName>
        <fullName evidence="3">Lysine biosynthesis protein</fullName>
    </recommendedName>
</protein>
<evidence type="ECO:0000313" key="1">
    <source>
        <dbReference type="EMBL" id="ABW02126.1"/>
    </source>
</evidence>
<keyword evidence="2" id="KW-1185">Reference proteome</keyword>
<evidence type="ECO:0008006" key="3">
    <source>
        <dbReference type="Google" id="ProtNLM"/>
    </source>
</evidence>